<dbReference type="EMBL" id="JAHKSW010000011">
    <property type="protein sequence ID" value="KAG7326796.1"/>
    <property type="molecule type" value="Genomic_DNA"/>
</dbReference>
<proteinExistence type="predicted"/>
<evidence type="ECO:0000313" key="7">
    <source>
        <dbReference type="EMBL" id="KAG7326796.1"/>
    </source>
</evidence>
<feature type="compositionally biased region" description="Polar residues" evidence="5">
    <location>
        <begin position="278"/>
        <end position="290"/>
    </location>
</feature>
<accession>A0A9D3SJG6</accession>
<gene>
    <name evidence="7" type="ORF">KOW79_010197</name>
</gene>
<feature type="compositionally biased region" description="Low complexity" evidence="5">
    <location>
        <begin position="727"/>
        <end position="741"/>
    </location>
</feature>
<keyword evidence="1" id="KW-0479">Metal-binding</keyword>
<feature type="compositionally biased region" description="Polar residues" evidence="5">
    <location>
        <begin position="794"/>
        <end position="803"/>
    </location>
</feature>
<evidence type="ECO:0000313" key="8">
    <source>
        <dbReference type="Proteomes" id="UP000824219"/>
    </source>
</evidence>
<evidence type="ECO:0000256" key="3">
    <source>
        <dbReference type="ARBA" id="ARBA00022833"/>
    </source>
</evidence>
<feature type="region of interest" description="Disordered" evidence="5">
    <location>
        <begin position="612"/>
        <end position="634"/>
    </location>
</feature>
<keyword evidence="8" id="KW-1185">Reference proteome</keyword>
<dbReference type="GO" id="GO:0008270">
    <property type="term" value="F:zinc ion binding"/>
    <property type="evidence" value="ECO:0007669"/>
    <property type="project" value="UniProtKB-KW"/>
</dbReference>
<dbReference type="Proteomes" id="UP000824219">
    <property type="component" value="Linkage Group LG11"/>
</dbReference>
<sequence length="875" mass="97899">MPLEEGPTPTAENADREQTNMANRPGSMEQPVAGPSNSSQRQGFCSYCQVVYNSVEQHVQSSRHREVVVRAARTNVSSGSLMERFLQDVLQHHPRGYNDTRPTHADLPCLSKLPVPREVLSEVYCKSEDDGLSVGTREEMLSSDEESCQMVQTEPTTTCSISQEQASTSVAMPLDAAKETSAQTGLKTVKLKIEPPLPERCSPTQGFLHRTSSESGMDKQHTSKVLAQTVTLQLQQPCSTQPPESPRFQHRKAHRKTNRHREDSDSSPDPTTSPVTKCITSKAQHGQSQLARTAVLPLWKRPQKERSFSEKSDQIRVVIEEVIERHCYGRSPKSTNSNQEDESDFHLSLKSTESKDSDEWDNTFQAALQKTTTEDKRLACLTQVHINLEDQGYKAQLDTALNTVLESENTELGEAKENEAEEIIPDLPHIPPSFVGKTWAQVRYEDDLKIDCLVREFRQGRFRCYFDSESLANFGKHHRKHKKKRNQEEKVADSECKDVLPLIDHHEEDSKHIPVFRKTRHRIYRMASRCQVVKVSHGTQTAPLNFPLVRRKTLPETATLLSICETRKDPSPERTPDMKTRMCAIKLPASYCKIMSPLQPKTVVYVLSSPDGGQGSVKPTPVKRVGRKRKSSDEECTIKYKYKKTPLKYYDPLTNRILKNPPRGMPSTPTTKSLSHVRQLFRSLSPDINKELHGSAQERSPRGSRKGRGEGSMADLSASTSGSWLDSGGPSEPGSSVSSRKALFSRSSISSSSRFLLGQIRSSASHTGSSHTRAKPPSRTGSALTVPGAKPKSDQTQAHMDQPTSRRRKQGQRVTDKPLTPAKKPSSPPYRTKRKSAKTRAKSRNVLQRKVSARVASGCRMSTRNRNSTRSSPRS</sequence>
<comment type="caution">
    <text evidence="7">The sequence shown here is derived from an EMBL/GenBank/DDBJ whole genome shotgun (WGS) entry which is preliminary data.</text>
</comment>
<evidence type="ECO:0000256" key="1">
    <source>
        <dbReference type="ARBA" id="ARBA00022723"/>
    </source>
</evidence>
<evidence type="ECO:0000256" key="2">
    <source>
        <dbReference type="ARBA" id="ARBA00022771"/>
    </source>
</evidence>
<feature type="compositionally biased region" description="Polar residues" evidence="5">
    <location>
        <begin position="667"/>
        <end position="676"/>
    </location>
</feature>
<keyword evidence="3" id="KW-0862">Zinc</keyword>
<dbReference type="OrthoDB" id="9905711at2759"/>
<feature type="region of interest" description="Disordered" evidence="5">
    <location>
        <begin position="235"/>
        <end position="290"/>
    </location>
</feature>
<dbReference type="GO" id="GO:0003676">
    <property type="term" value="F:nucleic acid binding"/>
    <property type="evidence" value="ECO:0007669"/>
    <property type="project" value="InterPro"/>
</dbReference>
<evidence type="ECO:0000256" key="5">
    <source>
        <dbReference type="SAM" id="MobiDB-lite"/>
    </source>
</evidence>
<dbReference type="PROSITE" id="PS51265">
    <property type="entry name" value="ZF_DBF4"/>
    <property type="match status" value="1"/>
</dbReference>
<feature type="region of interest" description="Disordered" evidence="5">
    <location>
        <begin position="196"/>
        <end position="222"/>
    </location>
</feature>
<feature type="domain" description="DBF4-type" evidence="6">
    <location>
        <begin position="38"/>
        <end position="88"/>
    </location>
</feature>
<dbReference type="InterPro" id="IPR006572">
    <property type="entry name" value="Znf_DBF"/>
</dbReference>
<dbReference type="PANTHER" id="PTHR21639">
    <property type="entry name" value="DBF4-TYPE ZINC FINGER-CONTAINING PROTEIN 2"/>
    <property type="match status" value="1"/>
</dbReference>
<feature type="region of interest" description="Disordered" evidence="5">
    <location>
        <begin position="1"/>
        <end position="41"/>
    </location>
</feature>
<evidence type="ECO:0000259" key="6">
    <source>
        <dbReference type="PROSITE" id="PS51265"/>
    </source>
</evidence>
<organism evidence="7 8">
    <name type="scientific">Hemibagrus wyckioides</name>
    <dbReference type="NCBI Taxonomy" id="337641"/>
    <lineage>
        <taxon>Eukaryota</taxon>
        <taxon>Metazoa</taxon>
        <taxon>Chordata</taxon>
        <taxon>Craniata</taxon>
        <taxon>Vertebrata</taxon>
        <taxon>Euteleostomi</taxon>
        <taxon>Actinopterygii</taxon>
        <taxon>Neopterygii</taxon>
        <taxon>Teleostei</taxon>
        <taxon>Ostariophysi</taxon>
        <taxon>Siluriformes</taxon>
        <taxon>Bagridae</taxon>
        <taxon>Hemibagrus</taxon>
    </lineage>
</organism>
<protein>
    <recommendedName>
        <fullName evidence="6">DBF4-type domain-containing protein</fullName>
    </recommendedName>
</protein>
<name>A0A9D3SJG6_9TELE</name>
<dbReference type="PANTHER" id="PTHR21639:SF5">
    <property type="entry name" value="DBF4-TYPE ZINC FINGER-CONTAINING PROTEIN 2"/>
    <property type="match status" value="1"/>
</dbReference>
<dbReference type="InterPro" id="IPR038545">
    <property type="entry name" value="Znf_DBF_sf"/>
</dbReference>
<reference evidence="7 8" key="1">
    <citation type="submission" date="2021-06" db="EMBL/GenBank/DDBJ databases">
        <title>Chromosome-level genome assembly of the red-tail catfish (Hemibagrus wyckioides).</title>
        <authorList>
            <person name="Shao F."/>
        </authorList>
    </citation>
    <scope>NUCLEOTIDE SEQUENCE [LARGE SCALE GENOMIC DNA]</scope>
    <source>
        <strain evidence="7">EC202008001</strain>
        <tissue evidence="7">Blood</tissue>
    </source>
</reference>
<evidence type="ECO:0000256" key="4">
    <source>
        <dbReference type="PROSITE-ProRule" id="PRU00600"/>
    </source>
</evidence>
<dbReference type="Gene3D" id="6.10.250.3410">
    <property type="entry name" value="DBF zinc finger"/>
    <property type="match status" value="1"/>
</dbReference>
<dbReference type="InterPro" id="IPR038890">
    <property type="entry name" value="ZDBF2"/>
</dbReference>
<feature type="compositionally biased region" description="Basic residues" evidence="5">
    <location>
        <begin position="831"/>
        <end position="843"/>
    </location>
</feature>
<feature type="compositionally biased region" description="Low complexity" evidence="5">
    <location>
        <begin position="267"/>
        <end position="276"/>
    </location>
</feature>
<keyword evidence="2 4" id="KW-0863">Zinc-finger</keyword>
<feature type="region of interest" description="Disordered" evidence="5">
    <location>
        <begin position="655"/>
        <end position="741"/>
    </location>
</feature>
<feature type="compositionally biased region" description="Low complexity" evidence="5">
    <location>
        <begin position="860"/>
        <end position="875"/>
    </location>
</feature>
<feature type="region of interest" description="Disordered" evidence="5">
    <location>
        <begin position="761"/>
        <end position="875"/>
    </location>
</feature>
<feature type="compositionally biased region" description="Polar residues" evidence="5">
    <location>
        <begin position="761"/>
        <end position="771"/>
    </location>
</feature>
<feature type="compositionally biased region" description="Basic residues" evidence="5">
    <location>
        <begin position="248"/>
        <end position="259"/>
    </location>
</feature>
<dbReference type="AlphaFoldDB" id="A0A9D3SJG6"/>